<name>A0ABT3RPY4_9BACT</name>
<dbReference type="Proteomes" id="UP001209885">
    <property type="component" value="Unassembled WGS sequence"/>
</dbReference>
<dbReference type="InterPro" id="IPR026350">
    <property type="entry name" value="GxxExxY"/>
</dbReference>
<evidence type="ECO:0000313" key="2">
    <source>
        <dbReference type="Proteomes" id="UP001209885"/>
    </source>
</evidence>
<proteinExistence type="predicted"/>
<dbReference type="RefSeq" id="WP_266056052.1">
    <property type="nucleotide sequence ID" value="NZ_JAPFQN010000004.1"/>
</dbReference>
<dbReference type="Pfam" id="PF13366">
    <property type="entry name" value="PDDEXK_3"/>
    <property type="match status" value="1"/>
</dbReference>
<dbReference type="NCBIfam" id="TIGR04256">
    <property type="entry name" value="GxxExxY"/>
    <property type="match status" value="1"/>
</dbReference>
<accession>A0ABT3RPY4</accession>
<keyword evidence="2" id="KW-1185">Reference proteome</keyword>
<reference evidence="1 2" key="1">
    <citation type="submission" date="2022-11" db="EMBL/GenBank/DDBJ databases">
        <title>The characterization of three novel Bacteroidetes species and genomic analysis of their roles in tidal elemental geochemical cycles.</title>
        <authorList>
            <person name="Ma K."/>
        </authorList>
    </citation>
    <scope>NUCLEOTIDE SEQUENCE [LARGE SCALE GENOMIC DNA]</scope>
    <source>
        <strain evidence="1 2">M17</strain>
    </source>
</reference>
<sequence>MKHKELTHAVIGCAMKVHSTLGSGFQEVIYQQALAIELANSNIEFEREKEMDIFYSGECIGTRRVDFLIDGFLIVELKAISVIDDSHVAQTMNYCEAFDVSLGLLLNFGSKKLEFKRIYNTNHEENSSYNPYIL</sequence>
<organism evidence="1 2">
    <name type="scientific">Mangrovivirga halotolerans</name>
    <dbReference type="NCBI Taxonomy" id="2993936"/>
    <lineage>
        <taxon>Bacteria</taxon>
        <taxon>Pseudomonadati</taxon>
        <taxon>Bacteroidota</taxon>
        <taxon>Cytophagia</taxon>
        <taxon>Cytophagales</taxon>
        <taxon>Mangrovivirgaceae</taxon>
        <taxon>Mangrovivirga</taxon>
    </lineage>
</organism>
<dbReference type="EMBL" id="JAPFQN010000004">
    <property type="protein sequence ID" value="MCX2743652.1"/>
    <property type="molecule type" value="Genomic_DNA"/>
</dbReference>
<protein>
    <submittedName>
        <fullName evidence="1">GxxExxY protein</fullName>
    </submittedName>
</protein>
<gene>
    <name evidence="1" type="ORF">OO013_07240</name>
</gene>
<comment type="caution">
    <text evidence="1">The sequence shown here is derived from an EMBL/GenBank/DDBJ whole genome shotgun (WGS) entry which is preliminary data.</text>
</comment>
<evidence type="ECO:0000313" key="1">
    <source>
        <dbReference type="EMBL" id="MCX2743652.1"/>
    </source>
</evidence>